<evidence type="ECO:0000313" key="2">
    <source>
        <dbReference type="EMBL" id="KAG2653537.1"/>
    </source>
</evidence>
<reference evidence="2" key="1">
    <citation type="submission" date="2020-05" db="EMBL/GenBank/DDBJ databases">
        <title>WGS assembly of Panicum virgatum.</title>
        <authorList>
            <person name="Lovell J.T."/>
            <person name="Jenkins J."/>
            <person name="Shu S."/>
            <person name="Juenger T.E."/>
            <person name="Schmutz J."/>
        </authorList>
    </citation>
    <scope>NUCLEOTIDE SEQUENCE</scope>
    <source>
        <strain evidence="2">AP13</strain>
    </source>
</reference>
<proteinExistence type="predicted"/>
<feature type="compositionally biased region" description="Low complexity" evidence="1">
    <location>
        <begin position="22"/>
        <end position="34"/>
    </location>
</feature>
<accession>A0A8T0X416</accession>
<evidence type="ECO:0000256" key="1">
    <source>
        <dbReference type="SAM" id="MobiDB-lite"/>
    </source>
</evidence>
<comment type="caution">
    <text evidence="2">The sequence shown here is derived from an EMBL/GenBank/DDBJ whole genome shotgun (WGS) entry which is preliminary data.</text>
</comment>
<protein>
    <submittedName>
        <fullName evidence="2">Uncharacterized protein</fullName>
    </submittedName>
</protein>
<name>A0A8T0X416_PANVG</name>
<organism evidence="2 3">
    <name type="scientific">Panicum virgatum</name>
    <name type="common">Blackwell switchgrass</name>
    <dbReference type="NCBI Taxonomy" id="38727"/>
    <lineage>
        <taxon>Eukaryota</taxon>
        <taxon>Viridiplantae</taxon>
        <taxon>Streptophyta</taxon>
        <taxon>Embryophyta</taxon>
        <taxon>Tracheophyta</taxon>
        <taxon>Spermatophyta</taxon>
        <taxon>Magnoliopsida</taxon>
        <taxon>Liliopsida</taxon>
        <taxon>Poales</taxon>
        <taxon>Poaceae</taxon>
        <taxon>PACMAD clade</taxon>
        <taxon>Panicoideae</taxon>
        <taxon>Panicodae</taxon>
        <taxon>Paniceae</taxon>
        <taxon>Panicinae</taxon>
        <taxon>Panicum</taxon>
        <taxon>Panicum sect. Hiantes</taxon>
    </lineage>
</organism>
<dbReference type="Proteomes" id="UP000823388">
    <property type="component" value="Chromosome 1N"/>
</dbReference>
<feature type="region of interest" description="Disordered" evidence="1">
    <location>
        <begin position="1"/>
        <end position="109"/>
    </location>
</feature>
<gene>
    <name evidence="2" type="ORF">PVAP13_1NG460819</name>
</gene>
<sequence>MPVTREQGEPLRPGRACRSHSATAAAGQARVGAALQPPPPPSWPGAGEQGEPLRRHRGRASARGQWARRWRRGAGAQASGADGERVGGRRWAGPQELGQGVREEREWRE</sequence>
<dbReference type="AlphaFoldDB" id="A0A8T0X416"/>
<feature type="compositionally biased region" description="Basic residues" evidence="1">
    <location>
        <begin position="54"/>
        <end position="72"/>
    </location>
</feature>
<evidence type="ECO:0000313" key="3">
    <source>
        <dbReference type="Proteomes" id="UP000823388"/>
    </source>
</evidence>
<keyword evidence="3" id="KW-1185">Reference proteome</keyword>
<dbReference type="EMBL" id="CM029038">
    <property type="protein sequence ID" value="KAG2653537.1"/>
    <property type="molecule type" value="Genomic_DNA"/>
</dbReference>